<feature type="compositionally biased region" description="Basic and acidic residues" evidence="7">
    <location>
        <begin position="152"/>
        <end position="180"/>
    </location>
</feature>
<keyword evidence="5 6" id="KW-0694">RNA-binding</keyword>
<comment type="catalytic activity">
    <reaction evidence="6">
        <text>ATP + H2O = ADP + phosphate + H(+)</text>
        <dbReference type="Rhea" id="RHEA:13065"/>
        <dbReference type="ChEBI" id="CHEBI:15377"/>
        <dbReference type="ChEBI" id="CHEBI:15378"/>
        <dbReference type="ChEBI" id="CHEBI:30616"/>
        <dbReference type="ChEBI" id="CHEBI:43474"/>
        <dbReference type="ChEBI" id="CHEBI:456216"/>
        <dbReference type="EC" id="3.6.4.13"/>
    </reaction>
</comment>
<evidence type="ECO:0000256" key="4">
    <source>
        <dbReference type="ARBA" id="ARBA00022840"/>
    </source>
</evidence>
<dbReference type="InterPro" id="IPR001650">
    <property type="entry name" value="Helicase_C-like"/>
</dbReference>
<evidence type="ECO:0000256" key="7">
    <source>
        <dbReference type="SAM" id="MobiDB-lite"/>
    </source>
</evidence>
<dbReference type="GO" id="GO:0003724">
    <property type="term" value="F:RNA helicase activity"/>
    <property type="evidence" value="ECO:0007669"/>
    <property type="project" value="UniProtKB-EC"/>
</dbReference>
<feature type="region of interest" description="Disordered" evidence="7">
    <location>
        <begin position="73"/>
        <end position="98"/>
    </location>
</feature>
<evidence type="ECO:0000256" key="3">
    <source>
        <dbReference type="ARBA" id="ARBA00022806"/>
    </source>
</evidence>
<comment type="caution">
    <text evidence="9">The sequence shown here is derived from an EMBL/GenBank/DDBJ whole genome shotgun (WGS) entry which is preliminary data.</text>
</comment>
<keyword evidence="2 6" id="KW-0378">Hydrolase</keyword>
<dbReference type="SMART" id="SM01178">
    <property type="entry name" value="DUF4217"/>
    <property type="match status" value="1"/>
</dbReference>
<comment type="function">
    <text evidence="6">RNA helicase.</text>
</comment>
<keyword evidence="1 6" id="KW-0547">Nucleotide-binding</keyword>
<evidence type="ECO:0000256" key="5">
    <source>
        <dbReference type="ARBA" id="ARBA00022884"/>
    </source>
</evidence>
<organism evidence="9 10">
    <name type="scientific">Cyclotella atomus</name>
    <dbReference type="NCBI Taxonomy" id="382360"/>
    <lineage>
        <taxon>Eukaryota</taxon>
        <taxon>Sar</taxon>
        <taxon>Stramenopiles</taxon>
        <taxon>Ochrophyta</taxon>
        <taxon>Bacillariophyta</taxon>
        <taxon>Coscinodiscophyceae</taxon>
        <taxon>Thalassiosirophycidae</taxon>
        <taxon>Stephanodiscales</taxon>
        <taxon>Stephanodiscaceae</taxon>
        <taxon>Cyclotella</taxon>
    </lineage>
</organism>
<evidence type="ECO:0000259" key="8">
    <source>
        <dbReference type="SMART" id="SM01178"/>
    </source>
</evidence>
<dbReference type="Proteomes" id="UP001530400">
    <property type="component" value="Unassembled WGS sequence"/>
</dbReference>
<keyword evidence="10" id="KW-1185">Reference proteome</keyword>
<evidence type="ECO:0000313" key="10">
    <source>
        <dbReference type="Proteomes" id="UP001530400"/>
    </source>
</evidence>
<comment type="similarity">
    <text evidence="6">Belongs to the DEAD box helicase family.</text>
</comment>
<dbReference type="Pfam" id="PF00271">
    <property type="entry name" value="Helicase_C"/>
    <property type="match status" value="1"/>
</dbReference>
<accession>A0ABD3NIM2</accession>
<evidence type="ECO:0000313" key="9">
    <source>
        <dbReference type="EMBL" id="KAL3775854.1"/>
    </source>
</evidence>
<name>A0ABD3NIM2_9STRA</name>
<feature type="domain" description="ATP-dependent rRNA helicase SPB4-like C-terminal extension" evidence="8">
    <location>
        <begin position="460"/>
        <end position="523"/>
    </location>
</feature>
<dbReference type="AlphaFoldDB" id="A0ABD3NIM2"/>
<dbReference type="GO" id="GO:0016787">
    <property type="term" value="F:hydrolase activity"/>
    <property type="evidence" value="ECO:0007669"/>
    <property type="project" value="UniProtKB-KW"/>
</dbReference>
<keyword evidence="4 6" id="KW-0067">ATP-binding</keyword>
<dbReference type="GO" id="GO:0005524">
    <property type="term" value="F:ATP binding"/>
    <property type="evidence" value="ECO:0007669"/>
    <property type="project" value="UniProtKB-UniRule"/>
</dbReference>
<feature type="region of interest" description="Disordered" evidence="7">
    <location>
        <begin position="194"/>
        <end position="225"/>
    </location>
</feature>
<dbReference type="InterPro" id="IPR027417">
    <property type="entry name" value="P-loop_NTPase"/>
</dbReference>
<gene>
    <name evidence="9" type="ORF">ACHAWO_007005</name>
</gene>
<dbReference type="PANTHER" id="PTHR24031">
    <property type="entry name" value="RNA HELICASE"/>
    <property type="match status" value="1"/>
</dbReference>
<dbReference type="Pfam" id="PF13959">
    <property type="entry name" value="CTE_SPB4"/>
    <property type="match status" value="1"/>
</dbReference>
<evidence type="ECO:0000256" key="6">
    <source>
        <dbReference type="RuleBase" id="RU365068"/>
    </source>
</evidence>
<dbReference type="EMBL" id="JALLPJ020001131">
    <property type="protein sequence ID" value="KAL3775854.1"/>
    <property type="molecule type" value="Genomic_DNA"/>
</dbReference>
<reference evidence="9 10" key="1">
    <citation type="submission" date="2024-10" db="EMBL/GenBank/DDBJ databases">
        <title>Updated reference genomes for cyclostephanoid diatoms.</title>
        <authorList>
            <person name="Roberts W.R."/>
            <person name="Alverson A.J."/>
        </authorList>
    </citation>
    <scope>NUCLEOTIDE SEQUENCE [LARGE SCALE GENOMIC DNA]</scope>
    <source>
        <strain evidence="9 10">AJA010-31</strain>
    </source>
</reference>
<feature type="region of interest" description="Disordered" evidence="7">
    <location>
        <begin position="146"/>
        <end position="182"/>
    </location>
</feature>
<comment type="domain">
    <text evidence="6">The Q motif is unique to and characteristic of the DEAD box family of RNA helicases and controls ATP binding and hydrolysis.</text>
</comment>
<dbReference type="Gene3D" id="3.40.50.300">
    <property type="entry name" value="P-loop containing nucleotide triphosphate hydrolases"/>
    <property type="match status" value="1"/>
</dbReference>
<evidence type="ECO:0000256" key="1">
    <source>
        <dbReference type="ARBA" id="ARBA00022741"/>
    </source>
</evidence>
<dbReference type="EC" id="3.6.4.13" evidence="6"/>
<dbReference type="InterPro" id="IPR025313">
    <property type="entry name" value="SPB4-like_CTE"/>
</dbReference>
<sequence length="590" mass="66742">MWFDNTDRAIQNSFLPALLVMEATTAEQRALMAQGVKQAGLAICNPVDCVQVNFDVSKRTVDELCESMVSGTRFKRRTSPRSTSLRSSHRSSTTRSSTFTADLESLRLSLTSEADPTLQPASAWNPIASIQSSGFFGFGDELELSDGEAGDNELRVDDAGDGDDARDSRDNKGRGLDPPEHIGQCALVPWRELQDNDDGGRSLKKADGSSATEALSSSCDEEDDVEPCEEHYRVPPAKEEVLLDAIVCRSDPPDVHVPSSSAEKSKQELIQRINAQLALVPSSKYNGYKHHFITVKEQHRFLLLYNFLKRNLDSKIIVYFSTTKSTQYHGRLLNQLQFNVKYVHGRQSKEKFLDTYLSFSKQKCGILCLPDTLQGMNGSGGSQNRDLSIPPSVSHILQYEPPHDPTEYIFRVSRISSERSSKHRGKALIFVTPHQLFPILKYFKAAHVNCVEYEMHNLNHVQRHYEKLVRSNKELQLYGKEAYHEYLLNYASHEYRDVYDVHQIDKDAVAKSFGFAKAPSGGGGGGGSRNGLDIKEEETRRQEDNTAANNNRLLWKPNKKDKDSWINREDRLWRHADRHSHLIVKKDRIR</sequence>
<protein>
    <recommendedName>
        <fullName evidence="6">ATP-dependent RNA helicase</fullName>
        <ecNumber evidence="6">3.6.4.13</ecNumber>
    </recommendedName>
</protein>
<dbReference type="SUPFAM" id="SSF52540">
    <property type="entry name" value="P-loop containing nucleoside triphosphate hydrolases"/>
    <property type="match status" value="1"/>
</dbReference>
<dbReference type="GO" id="GO:0003723">
    <property type="term" value="F:RNA binding"/>
    <property type="evidence" value="ECO:0007669"/>
    <property type="project" value="UniProtKB-UniRule"/>
</dbReference>
<feature type="compositionally biased region" description="Basic and acidic residues" evidence="7">
    <location>
        <begin position="194"/>
        <end position="207"/>
    </location>
</feature>
<evidence type="ECO:0000256" key="2">
    <source>
        <dbReference type="ARBA" id="ARBA00022801"/>
    </source>
</evidence>
<keyword evidence="3 6" id="KW-0347">Helicase</keyword>
<feature type="compositionally biased region" description="Low complexity" evidence="7">
    <location>
        <begin position="80"/>
        <end position="98"/>
    </location>
</feature>
<proteinExistence type="inferred from homology"/>